<organism evidence="2 3">
    <name type="scientific">Desulfosarcina widdelii</name>
    <dbReference type="NCBI Taxonomy" id="947919"/>
    <lineage>
        <taxon>Bacteria</taxon>
        <taxon>Pseudomonadati</taxon>
        <taxon>Thermodesulfobacteriota</taxon>
        <taxon>Desulfobacteria</taxon>
        <taxon>Desulfobacterales</taxon>
        <taxon>Desulfosarcinaceae</taxon>
        <taxon>Desulfosarcina</taxon>
    </lineage>
</organism>
<reference evidence="2 3" key="1">
    <citation type="submission" date="2019-11" db="EMBL/GenBank/DDBJ databases">
        <title>Comparative genomics of hydrocarbon-degrading Desulfosarcina strains.</title>
        <authorList>
            <person name="Watanabe M."/>
            <person name="Kojima H."/>
            <person name="Fukui M."/>
        </authorList>
    </citation>
    <scope>NUCLEOTIDE SEQUENCE [LARGE SCALE GENOMIC DNA]</scope>
    <source>
        <strain evidence="2 3">PP31</strain>
    </source>
</reference>
<dbReference type="OrthoDB" id="5471072at2"/>
<dbReference type="AlphaFoldDB" id="A0A5K7Z8U7"/>
<keyword evidence="1" id="KW-1133">Transmembrane helix</keyword>
<evidence type="ECO:0000313" key="2">
    <source>
        <dbReference type="EMBL" id="BBO76283.1"/>
    </source>
</evidence>
<feature type="transmembrane region" description="Helical" evidence="1">
    <location>
        <begin position="53"/>
        <end position="71"/>
    </location>
</feature>
<name>A0A5K7Z8U7_9BACT</name>
<keyword evidence="1" id="KW-0472">Membrane</keyword>
<dbReference type="RefSeq" id="WP_155305126.1">
    <property type="nucleotide sequence ID" value="NZ_AP021875.1"/>
</dbReference>
<evidence type="ECO:0000313" key="3">
    <source>
        <dbReference type="Proteomes" id="UP000427769"/>
    </source>
</evidence>
<keyword evidence="3" id="KW-1185">Reference proteome</keyword>
<sequence length="388" mass="43197">MHAPSLETVVNDLGKQPKTVPGYLLAGALLHIVTTVELILFLAMAGIDPHPVKGPALILLGVAILFTQLDARSRFQEYKRVRDQLIRYGPDRRIFLSIAASRCQRNAGLAAARQLGHETACRRIFFAMGYRWYHLLPDFVLRHPGYLLSPVFLRKTFFLPAYTSSFPPIAGMGMMQLKHLLRLVLLIAAGLMAENALAYEEVEDLVDILATDDAFIAIVDGRRNFEEDRRSGETIAWQGAKGEVGAFLTNDRILGISITSGQWNTRYLKINEKNVAPQVLLAKHLVVMFSNQRILGFGTHTGGFFQERLPLGEPVIASAAEGQVAAVVTADRAFGLSTFRRGAAEIRFQIREQFKSVRATYSKISLRTSLRLITFTAGDAVWRDIDLD</sequence>
<dbReference type="Proteomes" id="UP000427769">
    <property type="component" value="Chromosome"/>
</dbReference>
<dbReference type="KEGG" id="dwd:DSCW_37000"/>
<gene>
    <name evidence="2" type="ORF">DSCW_37000</name>
</gene>
<protein>
    <submittedName>
        <fullName evidence="2">Uncharacterized protein</fullName>
    </submittedName>
</protein>
<evidence type="ECO:0000256" key="1">
    <source>
        <dbReference type="SAM" id="Phobius"/>
    </source>
</evidence>
<proteinExistence type="predicted"/>
<accession>A0A5K7Z8U7</accession>
<keyword evidence="1" id="KW-0812">Transmembrane</keyword>
<feature type="transmembrane region" description="Helical" evidence="1">
    <location>
        <begin position="23"/>
        <end position="47"/>
    </location>
</feature>
<dbReference type="EMBL" id="AP021875">
    <property type="protein sequence ID" value="BBO76283.1"/>
    <property type="molecule type" value="Genomic_DNA"/>
</dbReference>